<dbReference type="eggNOG" id="ENOG502QV3J">
    <property type="taxonomic scope" value="Eukaryota"/>
</dbReference>
<dbReference type="PANTHER" id="PTHR47588">
    <property type="entry name" value="CHALCONE--FLAVONONE ISOMERASE 3-RELATED"/>
    <property type="match status" value="1"/>
</dbReference>
<dbReference type="GO" id="GO:0016872">
    <property type="term" value="F:intramolecular lyase activity"/>
    <property type="evidence" value="ECO:0007669"/>
    <property type="project" value="InterPro"/>
</dbReference>
<feature type="domain" description="Chalcone isomerase" evidence="3">
    <location>
        <begin position="164"/>
        <end position="360"/>
    </location>
</feature>
<accession>A0A022R6A3</accession>
<gene>
    <name evidence="4" type="ORF">MIMGU_mgv1a024098mg</name>
</gene>
<evidence type="ECO:0000256" key="2">
    <source>
        <dbReference type="RuleBase" id="RU361158"/>
    </source>
</evidence>
<evidence type="ECO:0000313" key="5">
    <source>
        <dbReference type="Proteomes" id="UP000030748"/>
    </source>
</evidence>
<dbReference type="InterPro" id="IPR016089">
    <property type="entry name" value="Chalcone_isomerase_bundle_sf"/>
</dbReference>
<evidence type="ECO:0000259" key="3">
    <source>
        <dbReference type="Pfam" id="PF02431"/>
    </source>
</evidence>
<dbReference type="PANTHER" id="PTHR47588:SF1">
    <property type="entry name" value="CHALCONE--FLAVANONE ISOMERASE 3-RELATED"/>
    <property type="match status" value="1"/>
</dbReference>
<dbReference type="Gene3D" id="1.10.890.20">
    <property type="match status" value="1"/>
</dbReference>
<dbReference type="SUPFAM" id="SSF54626">
    <property type="entry name" value="Chalcone isomerase"/>
    <property type="match status" value="1"/>
</dbReference>
<sequence length="365" mass="40216">MMAAVGQMWKGKEAVWMAAMSPDLTAETVAMSPNPTAETRVGGRKGFYMFLMSPSTTRSLDPAARTIIFQSSSELAPNEYDNDDNTEASLCEDGRGGDGGVRDVLLGTTNGCDASIFLIKPRGQLRAIKPNMHVEEWFFVFATHPNFPIRIKPTMCTKAESVMVDEVPFPSQITTTKTLPLLANGITDIEIHFLQIKFTAIGVYLDPEIVTHLIKWKGKSAADLAKDDDFFEAIISAPVEKLIRVVVIKEIKGSQFGVQIESAVRDRLAEVDKFEEEEEEALEQLVDFFQSKYFKTDSVLTFYFPTTSPTAEIVVAIEGKEESKIEVKNGNVAEMIKKWYLGGSSGVSSTTISSLANALSLQLSK</sequence>
<protein>
    <recommendedName>
        <fullName evidence="2">Chalcone-flavonone isomerase family protein</fullName>
    </recommendedName>
</protein>
<organism evidence="4 5">
    <name type="scientific">Erythranthe guttata</name>
    <name type="common">Yellow monkey flower</name>
    <name type="synonym">Mimulus guttatus</name>
    <dbReference type="NCBI Taxonomy" id="4155"/>
    <lineage>
        <taxon>Eukaryota</taxon>
        <taxon>Viridiplantae</taxon>
        <taxon>Streptophyta</taxon>
        <taxon>Embryophyta</taxon>
        <taxon>Tracheophyta</taxon>
        <taxon>Spermatophyta</taxon>
        <taxon>Magnoliopsida</taxon>
        <taxon>eudicotyledons</taxon>
        <taxon>Gunneridae</taxon>
        <taxon>Pentapetalae</taxon>
        <taxon>asterids</taxon>
        <taxon>lamiids</taxon>
        <taxon>Lamiales</taxon>
        <taxon>Phrymaceae</taxon>
        <taxon>Erythranthe</taxon>
    </lineage>
</organism>
<evidence type="ECO:0000313" key="4">
    <source>
        <dbReference type="EMBL" id="EYU35208.1"/>
    </source>
</evidence>
<dbReference type="InterPro" id="IPR016088">
    <property type="entry name" value="Chalcone_isomerase_3-sand"/>
</dbReference>
<dbReference type="InterPro" id="IPR016087">
    <property type="entry name" value="Chalcone_isomerase"/>
</dbReference>
<name>A0A022R6A3_ERYGU</name>
<comment type="similarity">
    <text evidence="1 2">Belongs to the chalcone isomerase family.</text>
</comment>
<dbReference type="Gene3D" id="3.50.70.10">
    <property type="match status" value="1"/>
</dbReference>
<dbReference type="Proteomes" id="UP000030748">
    <property type="component" value="Unassembled WGS sequence"/>
</dbReference>
<dbReference type="Pfam" id="PF02431">
    <property type="entry name" value="Chalcone"/>
    <property type="match status" value="1"/>
</dbReference>
<keyword evidence="5" id="KW-1185">Reference proteome</keyword>
<dbReference type="InterPro" id="IPR044191">
    <property type="entry name" value="CHI3-like"/>
</dbReference>
<dbReference type="AlphaFoldDB" id="A0A022R6A3"/>
<reference evidence="4 5" key="1">
    <citation type="journal article" date="2013" name="Proc. Natl. Acad. Sci. U.S.A.">
        <title>Fine-scale variation in meiotic recombination in Mimulus inferred from population shotgun sequencing.</title>
        <authorList>
            <person name="Hellsten U."/>
            <person name="Wright K.M."/>
            <person name="Jenkins J."/>
            <person name="Shu S."/>
            <person name="Yuan Y."/>
            <person name="Wessler S.R."/>
            <person name="Schmutz J."/>
            <person name="Willis J.H."/>
            <person name="Rokhsar D.S."/>
        </authorList>
    </citation>
    <scope>NUCLEOTIDE SEQUENCE [LARGE SCALE GENOMIC DNA]</scope>
    <source>
        <strain evidence="5">cv. DUN x IM62</strain>
    </source>
</reference>
<dbReference type="InterPro" id="IPR036298">
    <property type="entry name" value="Chalcone_isomerase_sf"/>
</dbReference>
<proteinExistence type="inferred from homology"/>
<dbReference type="EMBL" id="KI630628">
    <property type="protein sequence ID" value="EYU35208.1"/>
    <property type="molecule type" value="Genomic_DNA"/>
</dbReference>
<evidence type="ECO:0000256" key="1">
    <source>
        <dbReference type="ARBA" id="ARBA00007166"/>
    </source>
</evidence>
<dbReference type="STRING" id="4155.A0A022R6A3"/>